<evidence type="ECO:0000313" key="3">
    <source>
        <dbReference type="Proteomes" id="UP001634394"/>
    </source>
</evidence>
<dbReference type="Proteomes" id="UP001634394">
    <property type="component" value="Unassembled WGS sequence"/>
</dbReference>
<dbReference type="EMBL" id="JBJQND010000015">
    <property type="protein sequence ID" value="KAL3852609.1"/>
    <property type="molecule type" value="Genomic_DNA"/>
</dbReference>
<evidence type="ECO:0000256" key="1">
    <source>
        <dbReference type="SAM" id="Coils"/>
    </source>
</evidence>
<dbReference type="Pfam" id="PF15112">
    <property type="entry name" value="DUF4559"/>
    <property type="match status" value="1"/>
</dbReference>
<reference evidence="2 3" key="1">
    <citation type="submission" date="2024-11" db="EMBL/GenBank/DDBJ databases">
        <title>Chromosome-level genome assembly of the freshwater bivalve Anodonta woodiana.</title>
        <authorList>
            <person name="Chen X."/>
        </authorList>
    </citation>
    <scope>NUCLEOTIDE SEQUENCE [LARGE SCALE GENOMIC DNA]</scope>
    <source>
        <strain evidence="2">MN2024</strain>
        <tissue evidence="2">Gills</tissue>
    </source>
</reference>
<evidence type="ECO:0008006" key="4">
    <source>
        <dbReference type="Google" id="ProtNLM"/>
    </source>
</evidence>
<dbReference type="InterPro" id="IPR027897">
    <property type="entry name" value="DUF4559"/>
</dbReference>
<sequence>MHSWEWPNNHLEIGKVYCPPNICQNWQTQTVNDLPMYLGILERCSIFPTSGSFSEKIRKIRDVRNNIAHKQPQRLSDIERDKSFKMLEDFISADEIATEDNSQSLLQELQDIKDNKEFDSTRNILPLIEHFEQKTQSWIRNIELRLQKNEKQTESLQQTKKSLNQDSENVTEEHVIYCPNRAMRSEVGISNSVNPNRKYQWRIMPVLFIILTLFVNKSGIEPDMGEYKYS</sequence>
<comment type="caution">
    <text evidence="2">The sequence shown here is derived from an EMBL/GenBank/DDBJ whole genome shotgun (WGS) entry which is preliminary data.</text>
</comment>
<keyword evidence="1" id="KW-0175">Coiled coil</keyword>
<dbReference type="AlphaFoldDB" id="A0ABD3USZ6"/>
<keyword evidence="3" id="KW-1185">Reference proteome</keyword>
<proteinExistence type="predicted"/>
<evidence type="ECO:0000313" key="2">
    <source>
        <dbReference type="EMBL" id="KAL3852609.1"/>
    </source>
</evidence>
<gene>
    <name evidence="2" type="ORF">ACJMK2_016228</name>
</gene>
<feature type="coiled-coil region" evidence="1">
    <location>
        <begin position="139"/>
        <end position="173"/>
    </location>
</feature>
<organism evidence="2 3">
    <name type="scientific">Sinanodonta woodiana</name>
    <name type="common">Chinese pond mussel</name>
    <name type="synonym">Anodonta woodiana</name>
    <dbReference type="NCBI Taxonomy" id="1069815"/>
    <lineage>
        <taxon>Eukaryota</taxon>
        <taxon>Metazoa</taxon>
        <taxon>Spiralia</taxon>
        <taxon>Lophotrochozoa</taxon>
        <taxon>Mollusca</taxon>
        <taxon>Bivalvia</taxon>
        <taxon>Autobranchia</taxon>
        <taxon>Heteroconchia</taxon>
        <taxon>Palaeoheterodonta</taxon>
        <taxon>Unionida</taxon>
        <taxon>Unionoidea</taxon>
        <taxon>Unionidae</taxon>
        <taxon>Unioninae</taxon>
        <taxon>Sinanodonta</taxon>
    </lineage>
</organism>
<protein>
    <recommendedName>
        <fullName evidence="4">DZIP3-like HEPN domain-containing protein</fullName>
    </recommendedName>
</protein>
<accession>A0ABD3USZ6</accession>
<name>A0ABD3USZ6_SINWO</name>